<dbReference type="PANTHER" id="PTHR35537:SF1">
    <property type="entry name" value="DNA DAMAGE-INDUCED APOPTOSIS SUPPRESSOR PROTEIN"/>
    <property type="match status" value="1"/>
</dbReference>
<proteinExistence type="predicted"/>
<dbReference type="GO" id="GO:0005634">
    <property type="term" value="C:nucleus"/>
    <property type="evidence" value="ECO:0007669"/>
    <property type="project" value="TreeGrafter"/>
</dbReference>
<dbReference type="GO" id="GO:1902230">
    <property type="term" value="P:negative regulation of intrinsic apoptotic signaling pathway in response to DNA damage"/>
    <property type="evidence" value="ECO:0007669"/>
    <property type="project" value="InterPro"/>
</dbReference>
<dbReference type="PANTHER" id="PTHR35537">
    <property type="entry name" value="DNA DAMAGE-INDUCIBLE APOPTOSIS SUPPRESSOR PROTEIN DDIAS"/>
    <property type="match status" value="1"/>
</dbReference>
<name>A0A4Z2GSW1_9TELE</name>
<evidence type="ECO:0000313" key="1">
    <source>
        <dbReference type="EMBL" id="TNN55873.1"/>
    </source>
</evidence>
<dbReference type="InterPro" id="IPR043522">
    <property type="entry name" value="DDIAS"/>
</dbReference>
<accession>A0A4Z2GSW1</accession>
<gene>
    <name evidence="1" type="primary">DDIAS</name>
    <name evidence="1" type="ORF">EYF80_033951</name>
</gene>
<dbReference type="EMBL" id="SRLO01000444">
    <property type="protein sequence ID" value="TNN55873.1"/>
    <property type="molecule type" value="Genomic_DNA"/>
</dbReference>
<protein>
    <submittedName>
        <fullName evidence="1">DNA damage-induced apoptosis suppressor protein</fullName>
    </submittedName>
</protein>
<dbReference type="GO" id="GO:0005737">
    <property type="term" value="C:cytoplasm"/>
    <property type="evidence" value="ECO:0007669"/>
    <property type="project" value="TreeGrafter"/>
</dbReference>
<evidence type="ECO:0000313" key="2">
    <source>
        <dbReference type="Proteomes" id="UP000314294"/>
    </source>
</evidence>
<reference evidence="1 2" key="1">
    <citation type="submission" date="2019-03" db="EMBL/GenBank/DDBJ databases">
        <title>First draft genome of Liparis tanakae, snailfish: a comprehensive survey of snailfish specific genes.</title>
        <authorList>
            <person name="Kim W."/>
            <person name="Song I."/>
            <person name="Jeong J.-H."/>
            <person name="Kim D."/>
            <person name="Kim S."/>
            <person name="Ryu S."/>
            <person name="Song J.Y."/>
            <person name="Lee S.K."/>
        </authorList>
    </citation>
    <scope>NUCLEOTIDE SEQUENCE [LARGE SCALE GENOMIC DNA]</scope>
    <source>
        <tissue evidence="1">Muscle</tissue>
    </source>
</reference>
<comment type="caution">
    <text evidence="1">The sequence shown here is derived from an EMBL/GenBank/DDBJ whole genome shotgun (WGS) entry which is preliminary data.</text>
</comment>
<dbReference type="Proteomes" id="UP000314294">
    <property type="component" value="Unassembled WGS sequence"/>
</dbReference>
<keyword evidence="2" id="KW-1185">Reference proteome</keyword>
<dbReference type="OrthoDB" id="9948238at2759"/>
<sequence length="179" mass="19321">MPARRTLVDCAVLSLHGACVFYPCCKHCFSRADVEQQDPTRLVENSDGASTRSALLMKAVEDCFIGRHFIFGIKVTETESLPWLGGPVVNGSSSKETAHFIASQMILPNGTGMEGCSVVSYYQTLLQKAAECKQGSTDPSKTSRPPATTLLLIPHQFPAISFNNSTLSASGLLSQLPQR</sequence>
<organism evidence="1 2">
    <name type="scientific">Liparis tanakae</name>
    <name type="common">Tanaka's snailfish</name>
    <dbReference type="NCBI Taxonomy" id="230148"/>
    <lineage>
        <taxon>Eukaryota</taxon>
        <taxon>Metazoa</taxon>
        <taxon>Chordata</taxon>
        <taxon>Craniata</taxon>
        <taxon>Vertebrata</taxon>
        <taxon>Euteleostomi</taxon>
        <taxon>Actinopterygii</taxon>
        <taxon>Neopterygii</taxon>
        <taxon>Teleostei</taxon>
        <taxon>Neoteleostei</taxon>
        <taxon>Acanthomorphata</taxon>
        <taxon>Eupercaria</taxon>
        <taxon>Perciformes</taxon>
        <taxon>Cottioidei</taxon>
        <taxon>Cottales</taxon>
        <taxon>Liparidae</taxon>
        <taxon>Liparis</taxon>
    </lineage>
</organism>
<dbReference type="AlphaFoldDB" id="A0A4Z2GSW1"/>